<sequence length="45" mass="4707">MVTAGDCGVLETAAKPFFFSFVEEDDGLNGLLKVVCGDYGGDDFG</sequence>
<proteinExistence type="predicted"/>
<evidence type="ECO:0000313" key="1">
    <source>
        <dbReference type="EMBL" id="MCI53775.1"/>
    </source>
</evidence>
<accession>A0A392T0B7</accession>
<comment type="caution">
    <text evidence="1">The sequence shown here is derived from an EMBL/GenBank/DDBJ whole genome shotgun (WGS) entry which is preliminary data.</text>
</comment>
<protein>
    <submittedName>
        <fullName evidence="1">Uncharacterized protein</fullName>
    </submittedName>
</protein>
<reference evidence="1 2" key="1">
    <citation type="journal article" date="2018" name="Front. Plant Sci.">
        <title>Red Clover (Trifolium pratense) and Zigzag Clover (T. medium) - A Picture of Genomic Similarities and Differences.</title>
        <authorList>
            <person name="Dluhosova J."/>
            <person name="Istvanek J."/>
            <person name="Nedelnik J."/>
            <person name="Repkova J."/>
        </authorList>
    </citation>
    <scope>NUCLEOTIDE SEQUENCE [LARGE SCALE GENOMIC DNA]</scope>
    <source>
        <strain evidence="2">cv. 10/8</strain>
        <tissue evidence="1">Leaf</tissue>
    </source>
</reference>
<dbReference type="Proteomes" id="UP000265520">
    <property type="component" value="Unassembled WGS sequence"/>
</dbReference>
<dbReference type="EMBL" id="LXQA010468698">
    <property type="protein sequence ID" value="MCI53775.1"/>
    <property type="molecule type" value="Genomic_DNA"/>
</dbReference>
<organism evidence="1 2">
    <name type="scientific">Trifolium medium</name>
    <dbReference type="NCBI Taxonomy" id="97028"/>
    <lineage>
        <taxon>Eukaryota</taxon>
        <taxon>Viridiplantae</taxon>
        <taxon>Streptophyta</taxon>
        <taxon>Embryophyta</taxon>
        <taxon>Tracheophyta</taxon>
        <taxon>Spermatophyta</taxon>
        <taxon>Magnoliopsida</taxon>
        <taxon>eudicotyledons</taxon>
        <taxon>Gunneridae</taxon>
        <taxon>Pentapetalae</taxon>
        <taxon>rosids</taxon>
        <taxon>fabids</taxon>
        <taxon>Fabales</taxon>
        <taxon>Fabaceae</taxon>
        <taxon>Papilionoideae</taxon>
        <taxon>50 kb inversion clade</taxon>
        <taxon>NPAAA clade</taxon>
        <taxon>Hologalegina</taxon>
        <taxon>IRL clade</taxon>
        <taxon>Trifolieae</taxon>
        <taxon>Trifolium</taxon>
    </lineage>
</organism>
<keyword evidence="2" id="KW-1185">Reference proteome</keyword>
<dbReference type="AlphaFoldDB" id="A0A392T0B7"/>
<evidence type="ECO:0000313" key="2">
    <source>
        <dbReference type="Proteomes" id="UP000265520"/>
    </source>
</evidence>
<name>A0A392T0B7_9FABA</name>